<feature type="compositionally biased region" description="Basic and acidic residues" evidence="1">
    <location>
        <begin position="182"/>
        <end position="198"/>
    </location>
</feature>
<accession>A0A6A5G5W1</accession>
<dbReference type="CTD" id="9810341"/>
<dbReference type="KEGG" id="crq:GCK72_016658"/>
<sequence>MDSGKLVEYCLPKLTDALLLFAVSLTLLQCCPPKKNPGPPPQMKYDARSPTITNSRSRSHSVSQSPGKSPMSPSPSKRSSASRASKKHRKSAEEADRKHKKKTKKKKKSAESGKKDEGSRRSSRRGSVEKDAVLPVQSTQPSLASSSDPDSVGTARIEMITFPIAESPAKKPPPPIPQFKKASHEPASAEKKSKEFPAVKKASQEILPAAGRRQSRETMRDPFAVQMKQSKECERANSTSGGRDVAKNF</sequence>
<dbReference type="RefSeq" id="XP_053580526.1">
    <property type="nucleotide sequence ID" value="XM_053731613.1"/>
</dbReference>
<proteinExistence type="predicted"/>
<evidence type="ECO:0000256" key="2">
    <source>
        <dbReference type="SAM" id="SignalP"/>
    </source>
</evidence>
<protein>
    <submittedName>
        <fullName evidence="3">Uncharacterized protein</fullName>
    </submittedName>
</protein>
<organism evidence="3 4">
    <name type="scientific">Caenorhabditis remanei</name>
    <name type="common">Caenorhabditis vulgaris</name>
    <dbReference type="NCBI Taxonomy" id="31234"/>
    <lineage>
        <taxon>Eukaryota</taxon>
        <taxon>Metazoa</taxon>
        <taxon>Ecdysozoa</taxon>
        <taxon>Nematoda</taxon>
        <taxon>Chromadorea</taxon>
        <taxon>Rhabditida</taxon>
        <taxon>Rhabditina</taxon>
        <taxon>Rhabditomorpha</taxon>
        <taxon>Rhabditoidea</taxon>
        <taxon>Rhabditidae</taxon>
        <taxon>Peloderinae</taxon>
        <taxon>Caenorhabditis</taxon>
    </lineage>
</organism>
<dbReference type="GeneID" id="9810341"/>
<gene>
    <name evidence="3" type="ORF">GCK72_016658</name>
</gene>
<reference evidence="3 4" key="1">
    <citation type="submission" date="2019-12" db="EMBL/GenBank/DDBJ databases">
        <title>Chromosome-level assembly of the Caenorhabditis remanei genome.</title>
        <authorList>
            <person name="Teterina A.A."/>
            <person name="Willis J.H."/>
            <person name="Phillips P.C."/>
        </authorList>
    </citation>
    <scope>NUCLEOTIDE SEQUENCE [LARGE SCALE GENOMIC DNA]</scope>
    <source>
        <strain evidence="3 4">PX506</strain>
        <tissue evidence="3">Whole organism</tissue>
    </source>
</reference>
<dbReference type="AlphaFoldDB" id="A0A6A5G5W1"/>
<feature type="compositionally biased region" description="Low complexity" evidence="1">
    <location>
        <begin position="60"/>
        <end position="83"/>
    </location>
</feature>
<name>A0A6A5G5W1_CAERE</name>
<dbReference type="EMBL" id="WUAV01000005">
    <property type="protein sequence ID" value="KAF1750112.1"/>
    <property type="molecule type" value="Genomic_DNA"/>
</dbReference>
<feature type="signal peptide" evidence="2">
    <location>
        <begin position="1"/>
        <end position="30"/>
    </location>
</feature>
<keyword evidence="2" id="KW-0732">Signal</keyword>
<evidence type="ECO:0000313" key="3">
    <source>
        <dbReference type="EMBL" id="KAF1750112.1"/>
    </source>
</evidence>
<comment type="caution">
    <text evidence="3">The sequence shown here is derived from an EMBL/GenBank/DDBJ whole genome shotgun (WGS) entry which is preliminary data.</text>
</comment>
<feature type="compositionally biased region" description="Polar residues" evidence="1">
    <location>
        <begin position="136"/>
        <end position="149"/>
    </location>
</feature>
<evidence type="ECO:0000313" key="4">
    <source>
        <dbReference type="Proteomes" id="UP000483820"/>
    </source>
</evidence>
<feature type="compositionally biased region" description="Basic residues" evidence="1">
    <location>
        <begin position="98"/>
        <end position="108"/>
    </location>
</feature>
<feature type="compositionally biased region" description="Basic and acidic residues" evidence="1">
    <location>
        <begin position="109"/>
        <end position="132"/>
    </location>
</feature>
<feature type="region of interest" description="Disordered" evidence="1">
    <location>
        <begin position="34"/>
        <end position="249"/>
    </location>
</feature>
<feature type="chain" id="PRO_5025380789" evidence="2">
    <location>
        <begin position="31"/>
        <end position="249"/>
    </location>
</feature>
<evidence type="ECO:0000256" key="1">
    <source>
        <dbReference type="SAM" id="MobiDB-lite"/>
    </source>
</evidence>
<dbReference type="Proteomes" id="UP000483820">
    <property type="component" value="Chromosome V"/>
</dbReference>